<evidence type="ECO:0000313" key="1">
    <source>
        <dbReference type="EMBL" id="RRJ67761.1"/>
    </source>
</evidence>
<evidence type="ECO:0000313" key="2">
    <source>
        <dbReference type="Proteomes" id="UP000267017"/>
    </source>
</evidence>
<gene>
    <name evidence="1" type="ORF">EHV15_25105</name>
</gene>
<protein>
    <submittedName>
        <fullName evidence="1">Spore gernimation protein GerPD</fullName>
    </submittedName>
</protein>
<dbReference type="EMBL" id="RRCN01000001">
    <property type="protein sequence ID" value="RRJ67761.1"/>
    <property type="molecule type" value="Genomic_DNA"/>
</dbReference>
<name>A0A3P3UBP3_9BACL</name>
<keyword evidence="2" id="KW-1185">Reference proteome</keyword>
<dbReference type="Proteomes" id="UP000267017">
    <property type="component" value="Unassembled WGS sequence"/>
</dbReference>
<accession>A0A3P3UBP3</accession>
<dbReference type="AlphaFoldDB" id="A0A3P3UBP3"/>
<proteinExistence type="predicted"/>
<comment type="caution">
    <text evidence="1">The sequence shown here is derived from an EMBL/GenBank/DDBJ whole genome shotgun (WGS) entry which is preliminary data.</text>
</comment>
<reference evidence="1 2" key="1">
    <citation type="submission" date="2018-11" db="EMBL/GenBank/DDBJ databases">
        <title>Genome sequencing of Paenibacillus sp. KCOM 3021 (= ChDC PVNT-B20).</title>
        <authorList>
            <person name="Kook J.-K."/>
            <person name="Park S.-N."/>
            <person name="Lim Y.K."/>
        </authorList>
    </citation>
    <scope>NUCLEOTIDE SEQUENCE [LARGE SCALE GENOMIC DNA]</scope>
    <source>
        <strain evidence="1 2">KCOM 3021</strain>
    </source>
</reference>
<sequence length="57" mass="6051">MRLDVTNDKILVDNIKILAVGSSSVVLVGDTGSIRLSSIFDTPPESLIIGPLVPFAR</sequence>
<organism evidence="1 2">
    <name type="scientific">Paenibacillus oralis</name>
    <dbReference type="NCBI Taxonomy" id="2490856"/>
    <lineage>
        <taxon>Bacteria</taxon>
        <taxon>Bacillati</taxon>
        <taxon>Bacillota</taxon>
        <taxon>Bacilli</taxon>
        <taxon>Bacillales</taxon>
        <taxon>Paenibacillaceae</taxon>
        <taxon>Paenibacillus</taxon>
    </lineage>
</organism>